<organism evidence="2 3">
    <name type="scientific">Vitis vinifera</name>
    <name type="common">Grape</name>
    <dbReference type="NCBI Taxonomy" id="29760"/>
    <lineage>
        <taxon>Eukaryota</taxon>
        <taxon>Viridiplantae</taxon>
        <taxon>Streptophyta</taxon>
        <taxon>Embryophyta</taxon>
        <taxon>Tracheophyta</taxon>
        <taxon>Spermatophyta</taxon>
        <taxon>Magnoliopsida</taxon>
        <taxon>eudicotyledons</taxon>
        <taxon>Gunneridae</taxon>
        <taxon>Pentapetalae</taxon>
        <taxon>rosids</taxon>
        <taxon>Vitales</taxon>
        <taxon>Vitaceae</taxon>
        <taxon>Viteae</taxon>
        <taxon>Vitis</taxon>
    </lineage>
</organism>
<proteinExistence type="predicted"/>
<gene>
    <name evidence="2" type="ORF">VIT_00s0392g00040</name>
</gene>
<feature type="region of interest" description="Disordered" evidence="1">
    <location>
        <begin position="18"/>
        <end position="48"/>
    </location>
</feature>
<evidence type="ECO:0000313" key="3">
    <source>
        <dbReference type="Proteomes" id="UP000009183"/>
    </source>
</evidence>
<dbReference type="AlphaFoldDB" id="F6I238"/>
<dbReference type="Proteomes" id="UP000009183">
    <property type="component" value="Unassembled WGS sequence, unordered"/>
</dbReference>
<keyword evidence="3" id="KW-1185">Reference proteome</keyword>
<evidence type="ECO:0000256" key="1">
    <source>
        <dbReference type="SAM" id="MobiDB-lite"/>
    </source>
</evidence>
<dbReference type="PaxDb" id="29760-VIT_00s0392g00040.t01"/>
<feature type="compositionally biased region" description="Polar residues" evidence="1">
    <location>
        <begin position="38"/>
        <end position="48"/>
    </location>
</feature>
<sequence length="48" mass="4921">MTAGVPMTSDAVEFVVAIDPPESSLTPESNADDDKAPATSNSVTLIND</sequence>
<dbReference type="HOGENOM" id="CLU_3161066_0_0_1"/>
<evidence type="ECO:0000313" key="2">
    <source>
        <dbReference type="EMBL" id="CCB61005.1"/>
    </source>
</evidence>
<protein>
    <submittedName>
        <fullName evidence="2">Uncharacterized protein</fullName>
    </submittedName>
</protein>
<name>F6I238_VITVI</name>
<reference evidence="3" key="1">
    <citation type="journal article" date="2007" name="Nature">
        <title>The grapevine genome sequence suggests ancestral hexaploidization in major angiosperm phyla.</title>
        <authorList>
            <consortium name="The French-Italian Public Consortium for Grapevine Genome Characterization."/>
            <person name="Jaillon O."/>
            <person name="Aury J.-M."/>
            <person name="Noel B."/>
            <person name="Policriti A."/>
            <person name="Clepet C."/>
            <person name="Casagrande A."/>
            <person name="Choisne N."/>
            <person name="Aubourg S."/>
            <person name="Vitulo N."/>
            <person name="Jubin C."/>
            <person name="Vezzi A."/>
            <person name="Legeai F."/>
            <person name="Hugueney P."/>
            <person name="Dasilva C."/>
            <person name="Horner D."/>
            <person name="Mica E."/>
            <person name="Jublot D."/>
            <person name="Poulain J."/>
            <person name="Bruyere C."/>
            <person name="Billault A."/>
            <person name="Segurens B."/>
            <person name="Gouyvenoux M."/>
            <person name="Ugarte E."/>
            <person name="Cattonaro F."/>
            <person name="Anthouard V."/>
            <person name="Vico V."/>
            <person name="Del Fabbro C."/>
            <person name="Alaux M."/>
            <person name="Di Gaspero G."/>
            <person name="Dumas V."/>
            <person name="Felice N."/>
            <person name="Paillard S."/>
            <person name="Juman I."/>
            <person name="Moroldo M."/>
            <person name="Scalabrin S."/>
            <person name="Canaguier A."/>
            <person name="Le Clainche I."/>
            <person name="Malacrida G."/>
            <person name="Durand E."/>
            <person name="Pesole G."/>
            <person name="Laucou V."/>
            <person name="Chatelet P."/>
            <person name="Merdinoglu D."/>
            <person name="Delledonne M."/>
            <person name="Pezzotti M."/>
            <person name="Lecharny A."/>
            <person name="Scarpelli C."/>
            <person name="Artiguenave F."/>
            <person name="Pe M.E."/>
            <person name="Valle G."/>
            <person name="Morgante M."/>
            <person name="Caboche M."/>
            <person name="Adam-Blondon A.-F."/>
            <person name="Weissenbach J."/>
            <person name="Quetier F."/>
            <person name="Wincker P."/>
        </authorList>
    </citation>
    <scope>NUCLEOTIDE SEQUENCE [LARGE SCALE GENOMIC DNA]</scope>
    <source>
        <strain evidence="3">cv. Pinot noir / PN40024</strain>
    </source>
</reference>
<dbReference type="InParanoid" id="F6I238"/>
<dbReference type="EMBL" id="FN596527">
    <property type="protein sequence ID" value="CCB61005.1"/>
    <property type="molecule type" value="Genomic_DNA"/>
</dbReference>
<accession>F6I238</accession>